<accession>A0A4C1WXB0</accession>
<protein>
    <submittedName>
        <fullName evidence="1">Uncharacterized protein</fullName>
    </submittedName>
</protein>
<gene>
    <name evidence="1" type="ORF">EVAR_24488_1</name>
</gene>
<dbReference type="EMBL" id="BGZK01000664">
    <property type="protein sequence ID" value="GBP55292.1"/>
    <property type="molecule type" value="Genomic_DNA"/>
</dbReference>
<evidence type="ECO:0000313" key="2">
    <source>
        <dbReference type="Proteomes" id="UP000299102"/>
    </source>
</evidence>
<name>A0A4C1WXB0_EUMVA</name>
<sequence length="92" mass="9964">MGAVVHVTFKSKIRTGPLGGGHTSNSVTDGTWVDNGLATPLGLRVSMGGSDRLLSGNSLVSLLHKKQKGQTRRAVKHAAEDRVWLRFKFPIR</sequence>
<comment type="caution">
    <text evidence="1">The sequence shown here is derived from an EMBL/GenBank/DDBJ whole genome shotgun (WGS) entry which is preliminary data.</text>
</comment>
<keyword evidence="2" id="KW-1185">Reference proteome</keyword>
<evidence type="ECO:0000313" key="1">
    <source>
        <dbReference type="EMBL" id="GBP55292.1"/>
    </source>
</evidence>
<dbReference type="Proteomes" id="UP000299102">
    <property type="component" value="Unassembled WGS sequence"/>
</dbReference>
<dbReference type="AlphaFoldDB" id="A0A4C1WXB0"/>
<organism evidence="1 2">
    <name type="scientific">Eumeta variegata</name>
    <name type="common">Bagworm moth</name>
    <name type="synonym">Eumeta japonica</name>
    <dbReference type="NCBI Taxonomy" id="151549"/>
    <lineage>
        <taxon>Eukaryota</taxon>
        <taxon>Metazoa</taxon>
        <taxon>Ecdysozoa</taxon>
        <taxon>Arthropoda</taxon>
        <taxon>Hexapoda</taxon>
        <taxon>Insecta</taxon>
        <taxon>Pterygota</taxon>
        <taxon>Neoptera</taxon>
        <taxon>Endopterygota</taxon>
        <taxon>Lepidoptera</taxon>
        <taxon>Glossata</taxon>
        <taxon>Ditrysia</taxon>
        <taxon>Tineoidea</taxon>
        <taxon>Psychidae</taxon>
        <taxon>Oiketicinae</taxon>
        <taxon>Eumeta</taxon>
    </lineage>
</organism>
<proteinExistence type="predicted"/>
<reference evidence="1 2" key="1">
    <citation type="journal article" date="2019" name="Commun. Biol.">
        <title>The bagworm genome reveals a unique fibroin gene that provides high tensile strength.</title>
        <authorList>
            <person name="Kono N."/>
            <person name="Nakamura H."/>
            <person name="Ohtoshi R."/>
            <person name="Tomita M."/>
            <person name="Numata K."/>
            <person name="Arakawa K."/>
        </authorList>
    </citation>
    <scope>NUCLEOTIDE SEQUENCE [LARGE SCALE GENOMIC DNA]</scope>
</reference>